<sequence>MIMTLSAFMKILNDAVRKAVKAVNAKGLTGFVLMIAVAIAVTAAIAWVKKTYEPLVIPEPPPVAATQAPPQEIPVLVIKIDKTVPDWQKKYCHEEVAKLPPAPFRYDNVEGPSYQLPSTYMMKFIPEEKRYSNAYACGVEYKYDNEEEAFASLGVAYKFDIERFNDFYQQIDHRYASAISKEWKKLSPFDRKETGVPYPGYEGLPGIFQRESERAYTVEFAEAIRLPQALFVKFTFYEK</sequence>
<evidence type="ECO:0000313" key="2">
    <source>
        <dbReference type="EMBL" id="OGZ10231.1"/>
    </source>
</evidence>
<keyword evidence="1" id="KW-1133">Transmembrane helix</keyword>
<keyword evidence="1" id="KW-0812">Transmembrane</keyword>
<evidence type="ECO:0000313" key="3">
    <source>
        <dbReference type="Proteomes" id="UP000177996"/>
    </source>
</evidence>
<proteinExistence type="predicted"/>
<feature type="transmembrane region" description="Helical" evidence="1">
    <location>
        <begin position="27"/>
        <end position="48"/>
    </location>
</feature>
<comment type="caution">
    <text evidence="2">The sequence shown here is derived from an EMBL/GenBank/DDBJ whole genome shotgun (WGS) entry which is preliminary data.</text>
</comment>
<reference evidence="2 3" key="1">
    <citation type="journal article" date="2016" name="Nat. Commun.">
        <title>Thousands of microbial genomes shed light on interconnected biogeochemical processes in an aquifer system.</title>
        <authorList>
            <person name="Anantharaman K."/>
            <person name="Brown C.T."/>
            <person name="Hug L.A."/>
            <person name="Sharon I."/>
            <person name="Castelle C.J."/>
            <person name="Probst A.J."/>
            <person name="Thomas B.C."/>
            <person name="Singh A."/>
            <person name="Wilkins M.J."/>
            <person name="Karaoz U."/>
            <person name="Brodie E.L."/>
            <person name="Williams K.H."/>
            <person name="Hubbard S.S."/>
            <person name="Banfield J.F."/>
        </authorList>
    </citation>
    <scope>NUCLEOTIDE SEQUENCE [LARGE SCALE GENOMIC DNA]</scope>
</reference>
<name>A0A1G2DBE8_9BACT</name>
<organism evidence="2 3">
    <name type="scientific">Candidatus Lloydbacteria bacterium RIFCSPHIGHO2_02_FULL_50_13</name>
    <dbReference type="NCBI Taxonomy" id="1798661"/>
    <lineage>
        <taxon>Bacteria</taxon>
        <taxon>Candidatus Lloydiibacteriota</taxon>
    </lineage>
</organism>
<accession>A0A1G2DBE8</accession>
<protein>
    <submittedName>
        <fullName evidence="2">Uncharacterized protein</fullName>
    </submittedName>
</protein>
<gene>
    <name evidence="2" type="ORF">A3D65_04005</name>
</gene>
<evidence type="ECO:0000256" key="1">
    <source>
        <dbReference type="SAM" id="Phobius"/>
    </source>
</evidence>
<dbReference type="EMBL" id="MHLL01000011">
    <property type="protein sequence ID" value="OGZ10231.1"/>
    <property type="molecule type" value="Genomic_DNA"/>
</dbReference>
<dbReference type="Proteomes" id="UP000177996">
    <property type="component" value="Unassembled WGS sequence"/>
</dbReference>
<dbReference type="STRING" id="1798661.A3D65_04005"/>
<dbReference type="AlphaFoldDB" id="A0A1G2DBE8"/>
<keyword evidence="1" id="KW-0472">Membrane</keyword>